<evidence type="ECO:0000313" key="2">
    <source>
        <dbReference type="EMBL" id="MBM9509985.1"/>
    </source>
</evidence>
<feature type="compositionally biased region" description="Basic and acidic residues" evidence="1">
    <location>
        <begin position="438"/>
        <end position="449"/>
    </location>
</feature>
<feature type="region of interest" description="Disordered" evidence="1">
    <location>
        <begin position="563"/>
        <end position="586"/>
    </location>
</feature>
<feature type="compositionally biased region" description="Gly residues" evidence="1">
    <location>
        <begin position="459"/>
        <end position="472"/>
    </location>
</feature>
<keyword evidence="3" id="KW-1185">Reference proteome</keyword>
<reference evidence="2 3" key="1">
    <citation type="submission" date="2021-01" db="EMBL/GenBank/DDBJ databases">
        <title>Streptomyces acididurans sp. nov., isolated from a peat swamp forest soil.</title>
        <authorList>
            <person name="Chantavorakit T."/>
            <person name="Duangmal K."/>
        </authorList>
    </citation>
    <scope>NUCLEOTIDE SEQUENCE [LARGE SCALE GENOMIC DNA]</scope>
    <source>
        <strain evidence="2 3">KK5PA1</strain>
    </source>
</reference>
<name>A0ABS2U306_9ACTN</name>
<feature type="region of interest" description="Disordered" evidence="1">
    <location>
        <begin position="353"/>
        <end position="372"/>
    </location>
</feature>
<evidence type="ECO:0000313" key="3">
    <source>
        <dbReference type="Proteomes" id="UP000749040"/>
    </source>
</evidence>
<dbReference type="RefSeq" id="WP_205363577.1">
    <property type="nucleotide sequence ID" value="NZ_JADKYB010000030.1"/>
</dbReference>
<proteinExistence type="predicted"/>
<gene>
    <name evidence="2" type="ORF">ITX44_36605</name>
</gene>
<evidence type="ECO:0008006" key="4">
    <source>
        <dbReference type="Google" id="ProtNLM"/>
    </source>
</evidence>
<organism evidence="2 3">
    <name type="scientific">Actinacidiphila acididurans</name>
    <dbReference type="NCBI Taxonomy" id="2784346"/>
    <lineage>
        <taxon>Bacteria</taxon>
        <taxon>Bacillati</taxon>
        <taxon>Actinomycetota</taxon>
        <taxon>Actinomycetes</taxon>
        <taxon>Kitasatosporales</taxon>
        <taxon>Streptomycetaceae</taxon>
        <taxon>Actinacidiphila</taxon>
    </lineage>
</organism>
<feature type="compositionally biased region" description="Gly residues" evidence="1">
    <location>
        <begin position="358"/>
        <end position="368"/>
    </location>
</feature>
<feature type="region of interest" description="Disordered" evidence="1">
    <location>
        <begin position="429"/>
        <end position="480"/>
    </location>
</feature>
<sequence length="626" mass="64319">MSDTAYAWAPITKTVREDDGTLLVYGPAASSALDRDQQRLDGTWLDQAMPRWLAEGGGVREQHDPKRAVGVGVGLSKGDDGAHLLTARIVDPVAVKKIEHGVLRGFSVGIKAPRVEMGKADAPNGLVVGGDVIEVSVVDRPANPGCTFDLAKADSAGDLILVEDAEVTEKTDAEAFGLPQELYDRLAAPVKEALTRLADGGAQVSVDTAKTDDPGPAVALPTFVIHLQGAPVTEEMLRGLVDARVEELSKADLSAAGRRKAASSGAAMNDGSYPIETKADLRKAIRAVGRGGVDHDKIRAHIIKRAKALGLSDMIPENWKADGSMTTTKADEATIAKAEQILTDILPLVPGVAKADDGGTGGDGGDGGNPDESMDIEGAQQALAGIAKLIIAEAESLAEGNVNEIIDISLLLDAARSLKWFQDREEREQAGMAEDMCLSDKPDATKTDKAPPAAASGPSGTGAPGDGTGTAPGGKAAKKADGDGALLTKAEAAAAVQTAVAEALAARTPQTAPADEPDTVTKADLADMVKAAVAEATKAAEERAAALAADVAKASVAEAVKDLPTPGGPVLTRTAAQQSTAAESDAARMRAEGDALMAKADQFAANRDLAEGYRIRAKALYARAGA</sequence>
<comment type="caution">
    <text evidence="2">The sequence shown here is derived from an EMBL/GenBank/DDBJ whole genome shotgun (WGS) entry which is preliminary data.</text>
</comment>
<dbReference type="Proteomes" id="UP000749040">
    <property type="component" value="Unassembled WGS sequence"/>
</dbReference>
<evidence type="ECO:0000256" key="1">
    <source>
        <dbReference type="SAM" id="MobiDB-lite"/>
    </source>
</evidence>
<dbReference type="EMBL" id="JADKYB010000030">
    <property type="protein sequence ID" value="MBM9509985.1"/>
    <property type="molecule type" value="Genomic_DNA"/>
</dbReference>
<protein>
    <recommendedName>
        <fullName evidence="4">Prohead protease</fullName>
    </recommendedName>
</protein>
<accession>A0ABS2U306</accession>